<gene>
    <name evidence="12" type="primary">amiB</name>
    <name evidence="12" type="ordered locus">NE0656</name>
</gene>
<evidence type="ECO:0000313" key="13">
    <source>
        <dbReference type="Proteomes" id="UP000001416"/>
    </source>
</evidence>
<dbReference type="PANTHER" id="PTHR30404:SF0">
    <property type="entry name" value="N-ACETYLMURAMOYL-L-ALANINE AMIDASE AMIC"/>
    <property type="match status" value="1"/>
</dbReference>
<evidence type="ECO:0000256" key="7">
    <source>
        <dbReference type="ARBA" id="ARBA00022801"/>
    </source>
</evidence>
<evidence type="ECO:0000313" key="12">
    <source>
        <dbReference type="EMBL" id="CAD84567.1"/>
    </source>
</evidence>
<dbReference type="HOGENOM" id="CLU_014322_2_3_4"/>
<evidence type="ECO:0000256" key="10">
    <source>
        <dbReference type="SAM" id="SignalP"/>
    </source>
</evidence>
<accession>Q82WL5</accession>
<protein>
    <recommendedName>
        <fullName evidence="9">N-acetylmuramoyl-L-alanine amidase AmiC</fullName>
        <ecNumber evidence="4">3.5.1.28</ecNumber>
    </recommendedName>
</protein>
<organism evidence="12 13">
    <name type="scientific">Nitrosomonas europaea (strain ATCC 19718 / CIP 103999 / KCTC 2705 / NBRC 14298)</name>
    <dbReference type="NCBI Taxonomy" id="228410"/>
    <lineage>
        <taxon>Bacteria</taxon>
        <taxon>Pseudomonadati</taxon>
        <taxon>Pseudomonadota</taxon>
        <taxon>Betaproteobacteria</taxon>
        <taxon>Nitrosomonadales</taxon>
        <taxon>Nitrosomonadaceae</taxon>
        <taxon>Nitrosomonas</taxon>
    </lineage>
</organism>
<dbReference type="KEGG" id="neu:NE0656"/>
<dbReference type="Pfam" id="PF11741">
    <property type="entry name" value="AMIN"/>
    <property type="match status" value="1"/>
</dbReference>
<dbReference type="STRING" id="228410.NE0656"/>
<keyword evidence="5 10" id="KW-0732">Signal</keyword>
<dbReference type="Gene3D" id="3.40.630.40">
    <property type="entry name" value="Zn-dependent exopeptidases"/>
    <property type="match status" value="1"/>
</dbReference>
<feature type="signal peptide" evidence="10">
    <location>
        <begin position="1"/>
        <end position="27"/>
    </location>
</feature>
<dbReference type="eggNOG" id="COG0860">
    <property type="taxonomic scope" value="Bacteria"/>
</dbReference>
<evidence type="ECO:0000256" key="4">
    <source>
        <dbReference type="ARBA" id="ARBA00011901"/>
    </source>
</evidence>
<dbReference type="AlphaFoldDB" id="Q82WL5"/>
<evidence type="ECO:0000256" key="5">
    <source>
        <dbReference type="ARBA" id="ARBA00022729"/>
    </source>
</evidence>
<evidence type="ECO:0000256" key="8">
    <source>
        <dbReference type="ARBA" id="ARBA00023316"/>
    </source>
</evidence>
<dbReference type="GO" id="GO:0008745">
    <property type="term" value="F:N-acetylmuramoyl-L-alanine amidase activity"/>
    <property type="evidence" value="ECO:0007669"/>
    <property type="project" value="UniProtKB-EC"/>
</dbReference>
<evidence type="ECO:0000256" key="6">
    <source>
        <dbReference type="ARBA" id="ARBA00022764"/>
    </source>
</evidence>
<comment type="catalytic activity">
    <reaction evidence="1">
        <text>Hydrolyzes the link between N-acetylmuramoyl residues and L-amino acid residues in certain cell-wall glycopeptides.</text>
        <dbReference type="EC" id="3.5.1.28"/>
    </reaction>
</comment>
<evidence type="ECO:0000259" key="11">
    <source>
        <dbReference type="SMART" id="SM00646"/>
    </source>
</evidence>
<keyword evidence="8" id="KW-0961">Cell wall biogenesis/degradation</keyword>
<feature type="domain" description="MurNAc-LAA" evidence="11">
    <location>
        <begin position="263"/>
        <end position="418"/>
    </location>
</feature>
<dbReference type="GO" id="GO:0030288">
    <property type="term" value="C:outer membrane-bounded periplasmic space"/>
    <property type="evidence" value="ECO:0007669"/>
    <property type="project" value="TreeGrafter"/>
</dbReference>
<dbReference type="InterPro" id="IPR002508">
    <property type="entry name" value="MurNAc-LAA_cat"/>
</dbReference>
<evidence type="ECO:0000256" key="9">
    <source>
        <dbReference type="ARBA" id="ARBA00074581"/>
    </source>
</evidence>
<dbReference type="PANTHER" id="PTHR30404">
    <property type="entry name" value="N-ACETYLMURAMOYL-L-ALANINE AMIDASE"/>
    <property type="match status" value="1"/>
</dbReference>
<dbReference type="Pfam" id="PF01520">
    <property type="entry name" value="Amidase_3"/>
    <property type="match status" value="1"/>
</dbReference>
<proteinExistence type="inferred from homology"/>
<keyword evidence="6" id="KW-0574">Periplasm</keyword>
<keyword evidence="13" id="KW-1185">Reference proteome</keyword>
<name>Q82WL5_NITEU</name>
<dbReference type="FunFam" id="3.40.630.40:FF:000001">
    <property type="entry name" value="N-acetylmuramoyl-L-alanine amidase"/>
    <property type="match status" value="1"/>
</dbReference>
<evidence type="ECO:0000256" key="3">
    <source>
        <dbReference type="ARBA" id="ARBA00010860"/>
    </source>
</evidence>
<dbReference type="SUPFAM" id="SSF53187">
    <property type="entry name" value="Zn-dependent exopeptidases"/>
    <property type="match status" value="1"/>
</dbReference>
<dbReference type="EC" id="3.5.1.28" evidence="4"/>
<feature type="chain" id="PRO_5004297218" description="N-acetylmuramoyl-L-alanine amidase AmiC" evidence="10">
    <location>
        <begin position="28"/>
        <end position="436"/>
    </location>
</feature>
<dbReference type="GO" id="GO:0009253">
    <property type="term" value="P:peptidoglycan catabolic process"/>
    <property type="evidence" value="ECO:0007669"/>
    <property type="project" value="InterPro"/>
</dbReference>
<dbReference type="PhylomeDB" id="Q82WL5"/>
<dbReference type="EMBL" id="AL954747">
    <property type="protein sequence ID" value="CAD84567.1"/>
    <property type="molecule type" value="Genomic_DNA"/>
</dbReference>
<dbReference type="Proteomes" id="UP000001416">
    <property type="component" value="Chromosome"/>
</dbReference>
<dbReference type="GO" id="GO:0071555">
    <property type="term" value="P:cell wall organization"/>
    <property type="evidence" value="ECO:0007669"/>
    <property type="project" value="UniProtKB-KW"/>
</dbReference>
<dbReference type="Gene3D" id="2.60.40.3500">
    <property type="match status" value="1"/>
</dbReference>
<sequence length="436" mass="47483">MNRFSTRLLTCFSLLVATLFLPPLSYGNGAVAGTQITAARYWADSAYTRLAMDVSKPVKYKISTLDAPKRIVMDIENVSFPGALGDLPAKLKSHDPLIKTLKVSRFTPQTTRLVVELKTDAVPKAFALAPAEQYGHRLVLDIHAKPADKARKTEYTDPLMALLQKDTQPAVTPPTRPVAQKATPNLVMAAINRQPAGKRTFVVAIDAGHGGKDPGAVGPQGTMEKNITLSIAKKLKARIDREPGMRAVLVRDGDHFISLAGRRIKARQANADLFVSIHADAAPRREAHGASVYALSENGATSTTASWLAKKENEVDLLGGVKLDDKDRYLKQTLIDLSMNATIDDSVRLASHVLNEIGSVNHLHKRNVEQAGFAVLKSPDIPSILVETAFISNHTEEARLNSEAYQNKLVDAISAGLKRYYGGKGWKTRVDVADTR</sequence>
<evidence type="ECO:0000256" key="1">
    <source>
        <dbReference type="ARBA" id="ARBA00001561"/>
    </source>
</evidence>
<comment type="similarity">
    <text evidence="3">Belongs to the N-acetylmuramoyl-L-alanine amidase 3 family.</text>
</comment>
<comment type="subcellular location">
    <subcellularLocation>
        <location evidence="2">Periplasm</location>
    </subcellularLocation>
</comment>
<keyword evidence="7 12" id="KW-0378">Hydrolase</keyword>
<dbReference type="SMART" id="SM00646">
    <property type="entry name" value="Ami_3"/>
    <property type="match status" value="1"/>
</dbReference>
<dbReference type="CDD" id="cd02696">
    <property type="entry name" value="MurNAc-LAA"/>
    <property type="match status" value="1"/>
</dbReference>
<dbReference type="InterPro" id="IPR021731">
    <property type="entry name" value="AMIN_dom"/>
</dbReference>
<evidence type="ECO:0000256" key="2">
    <source>
        <dbReference type="ARBA" id="ARBA00004418"/>
    </source>
</evidence>
<dbReference type="InterPro" id="IPR050695">
    <property type="entry name" value="N-acetylmuramoyl_amidase_3"/>
</dbReference>
<reference evidence="12 13" key="1">
    <citation type="journal article" date="2003" name="J. Bacteriol.">
        <title>Complete genome sequence of the ammonia-oxidizing bacterium and obligate chemolithoautotroph Nitrosomonas europaea.</title>
        <authorList>
            <person name="Chain P."/>
            <person name="Lamerdin J."/>
            <person name="Larimer F."/>
            <person name="Regala W."/>
            <person name="Land M."/>
            <person name="Hauser L."/>
            <person name="Hooper A."/>
            <person name="Klotz M."/>
            <person name="Norton J."/>
            <person name="Sayavedra-Soto L."/>
            <person name="Arciero D."/>
            <person name="Hommes N."/>
            <person name="Whittaker M."/>
            <person name="Arp D."/>
        </authorList>
    </citation>
    <scope>NUCLEOTIDE SEQUENCE [LARGE SCALE GENOMIC DNA]</scope>
    <source>
        <strain evidence="13">ATCC 19718 / CIP 103999 / KCTC 2705 / NBRC 14298</strain>
    </source>
</reference>